<accession>A0AAV4N3X3</accession>
<dbReference type="InterPro" id="IPR039283">
    <property type="entry name" value="MOSPD1/3"/>
</dbReference>
<dbReference type="Proteomes" id="UP001054945">
    <property type="component" value="Unassembled WGS sequence"/>
</dbReference>
<comment type="caution">
    <text evidence="7">The sequence shown here is derived from an EMBL/GenBank/DDBJ whole genome shotgun (WGS) entry which is preliminary data.</text>
</comment>
<evidence type="ECO:0000256" key="2">
    <source>
        <dbReference type="ARBA" id="ARBA00022692"/>
    </source>
</evidence>
<proteinExistence type="predicted"/>
<dbReference type="Pfam" id="PF00635">
    <property type="entry name" value="Motile_Sperm"/>
    <property type="match status" value="1"/>
</dbReference>
<evidence type="ECO:0000256" key="1">
    <source>
        <dbReference type="ARBA" id="ARBA00004141"/>
    </source>
</evidence>
<feature type="transmembrane region" description="Helical" evidence="5">
    <location>
        <begin position="237"/>
        <end position="253"/>
    </location>
</feature>
<evidence type="ECO:0000259" key="6">
    <source>
        <dbReference type="PROSITE" id="PS50202"/>
    </source>
</evidence>
<evidence type="ECO:0000313" key="7">
    <source>
        <dbReference type="EMBL" id="GIX78708.1"/>
    </source>
</evidence>
<comment type="subcellular location">
    <subcellularLocation>
        <location evidence="1">Membrane</location>
        <topology evidence="1">Multi-pass membrane protein</topology>
    </subcellularLocation>
</comment>
<dbReference type="InterPro" id="IPR013783">
    <property type="entry name" value="Ig-like_fold"/>
</dbReference>
<dbReference type="SUPFAM" id="SSF49354">
    <property type="entry name" value="PapD-like"/>
    <property type="match status" value="1"/>
</dbReference>
<dbReference type="PANTHER" id="PTHR34441">
    <property type="entry name" value="MOTILE SPERM DOMAIN-CONTAINING PROTEIN 1"/>
    <property type="match status" value="1"/>
</dbReference>
<dbReference type="GO" id="GO:0005737">
    <property type="term" value="C:cytoplasm"/>
    <property type="evidence" value="ECO:0007669"/>
    <property type="project" value="TreeGrafter"/>
</dbReference>
<feature type="domain" description="MSP" evidence="6">
    <location>
        <begin position="81"/>
        <end position="223"/>
    </location>
</feature>
<organism evidence="7 8">
    <name type="scientific">Caerostris extrusa</name>
    <name type="common">Bark spider</name>
    <name type="synonym">Caerostris bankana</name>
    <dbReference type="NCBI Taxonomy" id="172846"/>
    <lineage>
        <taxon>Eukaryota</taxon>
        <taxon>Metazoa</taxon>
        <taxon>Ecdysozoa</taxon>
        <taxon>Arthropoda</taxon>
        <taxon>Chelicerata</taxon>
        <taxon>Arachnida</taxon>
        <taxon>Araneae</taxon>
        <taxon>Araneomorphae</taxon>
        <taxon>Entelegynae</taxon>
        <taxon>Araneoidea</taxon>
        <taxon>Araneidae</taxon>
        <taxon>Caerostris</taxon>
    </lineage>
</organism>
<evidence type="ECO:0000256" key="3">
    <source>
        <dbReference type="ARBA" id="ARBA00022989"/>
    </source>
</evidence>
<protein>
    <recommendedName>
        <fullName evidence="6">MSP domain-containing protein</fullName>
    </recommendedName>
</protein>
<dbReference type="EMBL" id="BPLR01020434">
    <property type="protein sequence ID" value="GIX78708.1"/>
    <property type="molecule type" value="Genomic_DNA"/>
</dbReference>
<dbReference type="InterPro" id="IPR008962">
    <property type="entry name" value="PapD-like_sf"/>
</dbReference>
<evidence type="ECO:0000256" key="5">
    <source>
        <dbReference type="SAM" id="Phobius"/>
    </source>
</evidence>
<keyword evidence="2 5" id="KW-0812">Transmembrane</keyword>
<feature type="non-terminal residue" evidence="7">
    <location>
        <position position="281"/>
    </location>
</feature>
<gene>
    <name evidence="7" type="ORF">CEXT_715031</name>
</gene>
<keyword evidence="4 5" id="KW-0472">Membrane</keyword>
<keyword evidence="8" id="KW-1185">Reference proteome</keyword>
<evidence type="ECO:0000256" key="4">
    <source>
        <dbReference type="ARBA" id="ARBA00023136"/>
    </source>
</evidence>
<dbReference type="InterPro" id="IPR000535">
    <property type="entry name" value="MSP_dom"/>
</dbReference>
<evidence type="ECO:0000313" key="8">
    <source>
        <dbReference type="Proteomes" id="UP001054945"/>
    </source>
</evidence>
<name>A0AAV4N3X3_CAEEX</name>
<dbReference type="PROSITE" id="PS50202">
    <property type="entry name" value="MSP"/>
    <property type="match status" value="1"/>
</dbReference>
<reference evidence="7 8" key="1">
    <citation type="submission" date="2021-06" db="EMBL/GenBank/DDBJ databases">
        <title>Caerostris extrusa draft genome.</title>
        <authorList>
            <person name="Kono N."/>
            <person name="Arakawa K."/>
        </authorList>
    </citation>
    <scope>NUCLEOTIDE SEQUENCE [LARGE SCALE GENOMIC DNA]</scope>
</reference>
<dbReference type="PANTHER" id="PTHR34441:SF1">
    <property type="entry name" value="MOTILE SPERM DOMAIN-CONTAINING 1"/>
    <property type="match status" value="1"/>
</dbReference>
<dbReference type="AlphaFoldDB" id="A0AAV4N3X3"/>
<sequence length="281" mass="31586">MNSSSDINIISELLLNIFSFLESNEPLTLISGRSGGMSNITTLSHTQVLQLSQVRVGNTINVKRHLSSVISMYEITGQEDPVYTKPLRQITFYAADKSSYSQPLSILNPYDFQVKFKITLSDSSKYRITDDFGVSSSCGFIQPRHLATLTVHHVAVNSSNIGVTDKVYVQVYHSQKPRLSGKKELAIVLLDSAHRQGLHSLEDQFQNVEPSTSAQRHLGQQPLPQPLVQEQRVSNKILYIIAIIIGVLILFMPKEGDFSAYFPSIFPRPTYEMKFMVCYLL</sequence>
<dbReference type="GO" id="GO:0016020">
    <property type="term" value="C:membrane"/>
    <property type="evidence" value="ECO:0007669"/>
    <property type="project" value="UniProtKB-SubCell"/>
</dbReference>
<keyword evidence="3 5" id="KW-1133">Transmembrane helix</keyword>
<dbReference type="Gene3D" id="2.60.40.10">
    <property type="entry name" value="Immunoglobulins"/>
    <property type="match status" value="1"/>
</dbReference>